<feature type="compositionally biased region" description="Gly residues" evidence="1">
    <location>
        <begin position="196"/>
        <end position="205"/>
    </location>
</feature>
<keyword evidence="2" id="KW-0732">Signal</keyword>
<feature type="signal peptide" evidence="2">
    <location>
        <begin position="1"/>
        <end position="21"/>
    </location>
</feature>
<protein>
    <submittedName>
        <fullName evidence="3">Uncharacterized protein</fullName>
    </submittedName>
</protein>
<organism evidence="3 4">
    <name type="scientific">Klebsormidium nitens</name>
    <name type="common">Green alga</name>
    <name type="synonym">Ulothrix nitens</name>
    <dbReference type="NCBI Taxonomy" id="105231"/>
    <lineage>
        <taxon>Eukaryota</taxon>
        <taxon>Viridiplantae</taxon>
        <taxon>Streptophyta</taxon>
        <taxon>Klebsormidiophyceae</taxon>
        <taxon>Klebsormidiales</taxon>
        <taxon>Klebsormidiaceae</taxon>
        <taxon>Klebsormidium</taxon>
    </lineage>
</organism>
<dbReference type="Proteomes" id="UP000054558">
    <property type="component" value="Unassembled WGS sequence"/>
</dbReference>
<reference evidence="3 4" key="1">
    <citation type="journal article" date="2014" name="Nat. Commun.">
        <title>Klebsormidium flaccidum genome reveals primary factors for plant terrestrial adaptation.</title>
        <authorList>
            <person name="Hori K."/>
            <person name="Maruyama F."/>
            <person name="Fujisawa T."/>
            <person name="Togashi T."/>
            <person name="Yamamoto N."/>
            <person name="Seo M."/>
            <person name="Sato S."/>
            <person name="Yamada T."/>
            <person name="Mori H."/>
            <person name="Tajima N."/>
            <person name="Moriyama T."/>
            <person name="Ikeuchi M."/>
            <person name="Watanabe M."/>
            <person name="Wada H."/>
            <person name="Kobayashi K."/>
            <person name="Saito M."/>
            <person name="Masuda T."/>
            <person name="Sasaki-Sekimoto Y."/>
            <person name="Mashiguchi K."/>
            <person name="Awai K."/>
            <person name="Shimojima M."/>
            <person name="Masuda S."/>
            <person name="Iwai M."/>
            <person name="Nobusawa T."/>
            <person name="Narise T."/>
            <person name="Kondo S."/>
            <person name="Saito H."/>
            <person name="Sato R."/>
            <person name="Murakawa M."/>
            <person name="Ihara Y."/>
            <person name="Oshima-Yamada Y."/>
            <person name="Ohtaka K."/>
            <person name="Satoh M."/>
            <person name="Sonobe K."/>
            <person name="Ishii M."/>
            <person name="Ohtani R."/>
            <person name="Kanamori-Sato M."/>
            <person name="Honoki R."/>
            <person name="Miyazaki D."/>
            <person name="Mochizuki H."/>
            <person name="Umetsu J."/>
            <person name="Higashi K."/>
            <person name="Shibata D."/>
            <person name="Kamiya Y."/>
            <person name="Sato N."/>
            <person name="Nakamura Y."/>
            <person name="Tabata S."/>
            <person name="Ida S."/>
            <person name="Kurokawa K."/>
            <person name="Ohta H."/>
        </authorList>
    </citation>
    <scope>NUCLEOTIDE SEQUENCE [LARGE SCALE GENOMIC DNA]</scope>
    <source>
        <strain evidence="3 4">NIES-2285</strain>
    </source>
</reference>
<keyword evidence="4" id="KW-1185">Reference proteome</keyword>
<dbReference type="AlphaFoldDB" id="A0A1Y1I1R9"/>
<dbReference type="PANTHER" id="PTHR35465">
    <property type="entry name" value="CAVEOLIN-1 PROTEIN"/>
    <property type="match status" value="1"/>
</dbReference>
<evidence type="ECO:0000256" key="2">
    <source>
        <dbReference type="SAM" id="SignalP"/>
    </source>
</evidence>
<name>A0A1Y1I1R9_KLENI</name>
<feature type="chain" id="PRO_5012665912" evidence="2">
    <location>
        <begin position="22"/>
        <end position="212"/>
    </location>
</feature>
<proteinExistence type="predicted"/>
<feature type="region of interest" description="Disordered" evidence="1">
    <location>
        <begin position="193"/>
        <end position="212"/>
    </location>
</feature>
<dbReference type="OMA" id="MIRMVSA"/>
<accession>A0A1Y1I1R9</accession>
<sequence>MGALERVSWLLLLLANSLALAKVLEPDRQYDTRSSLEAGVPLQQVELPMSGGQALYELKGLKKQQGYEVKISFPGTVPATYHIELVGEEREDTRAGRRRLLDTEKLVFTTDDSGRPLRGAVPVQAAILVTVQPLGLVSWRSLSSASRAAPGGWRPWLCCPSWRSCWPCPTCQSAGSLGKLHTRYLRQTSQGRAAISGGGQAGTSGEGMWEQG</sequence>
<gene>
    <name evidence="3" type="ORF">KFL_002090120</name>
</gene>
<dbReference type="EMBL" id="DF237158">
    <property type="protein sequence ID" value="GAQ84860.1"/>
    <property type="molecule type" value="Genomic_DNA"/>
</dbReference>
<dbReference type="PANTHER" id="PTHR35465:SF1">
    <property type="entry name" value="PHOSPHATIDYLINOSITOL-GLYCAN BIOSYNTHESIS CLASS X PROTEIN"/>
    <property type="match status" value="1"/>
</dbReference>
<evidence type="ECO:0000313" key="4">
    <source>
        <dbReference type="Proteomes" id="UP000054558"/>
    </source>
</evidence>
<evidence type="ECO:0000313" key="3">
    <source>
        <dbReference type="EMBL" id="GAQ84860.1"/>
    </source>
</evidence>
<dbReference type="OrthoDB" id="3360032at2759"/>
<evidence type="ECO:0000256" key="1">
    <source>
        <dbReference type="SAM" id="MobiDB-lite"/>
    </source>
</evidence>